<organism evidence="1 2">
    <name type="scientific">Theobroma cacao</name>
    <name type="common">Cacao</name>
    <name type="synonym">Cocoa</name>
    <dbReference type="NCBI Taxonomy" id="3641"/>
    <lineage>
        <taxon>Eukaryota</taxon>
        <taxon>Viridiplantae</taxon>
        <taxon>Streptophyta</taxon>
        <taxon>Embryophyta</taxon>
        <taxon>Tracheophyta</taxon>
        <taxon>Spermatophyta</taxon>
        <taxon>Magnoliopsida</taxon>
        <taxon>eudicotyledons</taxon>
        <taxon>Gunneridae</taxon>
        <taxon>Pentapetalae</taxon>
        <taxon>rosids</taxon>
        <taxon>malvids</taxon>
        <taxon>Malvales</taxon>
        <taxon>Malvaceae</taxon>
        <taxon>Byttnerioideae</taxon>
        <taxon>Theobroma</taxon>
    </lineage>
</organism>
<reference evidence="2" key="2">
    <citation type="submission" date="2025-08" db="UniProtKB">
        <authorList>
            <consortium name="RefSeq"/>
        </authorList>
    </citation>
    <scope>IDENTIFICATION</scope>
</reference>
<proteinExistence type="predicted"/>
<evidence type="ECO:0000313" key="2">
    <source>
        <dbReference type="RefSeq" id="XP_017971779.1"/>
    </source>
</evidence>
<dbReference type="InterPro" id="IPR044730">
    <property type="entry name" value="RNase_H-like_dom_plant"/>
</dbReference>
<dbReference type="RefSeq" id="XP_017971779.1">
    <property type="nucleotide sequence ID" value="XM_018116290.1"/>
</dbReference>
<dbReference type="Proteomes" id="UP000694886">
    <property type="component" value="Chromosome 2"/>
</dbReference>
<dbReference type="KEGG" id="tcc:18608740"/>
<sequence length="135" mass="15071">MIVIITDETWKSFLGMIFRDHMRFVLGIYSENTGTEDSNLAEFYAIHESDSLNAISWVNNHNKAPWRMKNILNALEVYLLNSVGISFNNIIREAHTLAGGLAKAGGDKSFKLQILLSEPSEKDHILQLGACSFAA</sequence>
<name>A0AB32VZN8_THECC</name>
<reference evidence="1" key="1">
    <citation type="journal article" date="1997" name="Nucleic Acids Res.">
        <title>tRNAscan-SE: a program for improved detection of transfer RNA genes in genomic sequence.</title>
        <authorList>
            <person name="Lowe T.M."/>
            <person name="Eddy S.R."/>
        </authorList>
    </citation>
    <scope>NUCLEOTIDE SEQUENCE [LARGE SCALE GENOMIC DNA]</scope>
    <source>
        <strain evidence="1">r\B97-61/B2</strain>
    </source>
</reference>
<dbReference type="Gramene" id="Tc02v2_t015500.1">
    <property type="protein sequence ID" value="Tc02v2_p015500.1"/>
    <property type="gene ID" value="Tc02v2_g015500"/>
</dbReference>
<dbReference type="CDD" id="cd06222">
    <property type="entry name" value="RNase_H_like"/>
    <property type="match status" value="1"/>
</dbReference>
<protein>
    <submittedName>
        <fullName evidence="2">Uncharacterized protein LOC18608740</fullName>
    </submittedName>
</protein>
<accession>A0AB32VZN8</accession>
<gene>
    <name evidence="2" type="primary">LOC18608740</name>
</gene>
<evidence type="ECO:0000313" key="1">
    <source>
        <dbReference type="Proteomes" id="UP000694886"/>
    </source>
</evidence>
<dbReference type="GeneID" id="18608740"/>
<dbReference type="AlphaFoldDB" id="A0AB32VZN8"/>